<gene>
    <name evidence="1" type="ORF">HPB50_011685</name>
</gene>
<organism evidence="1 2">
    <name type="scientific">Hyalomma asiaticum</name>
    <name type="common">Tick</name>
    <dbReference type="NCBI Taxonomy" id="266040"/>
    <lineage>
        <taxon>Eukaryota</taxon>
        <taxon>Metazoa</taxon>
        <taxon>Ecdysozoa</taxon>
        <taxon>Arthropoda</taxon>
        <taxon>Chelicerata</taxon>
        <taxon>Arachnida</taxon>
        <taxon>Acari</taxon>
        <taxon>Parasitiformes</taxon>
        <taxon>Ixodida</taxon>
        <taxon>Ixodoidea</taxon>
        <taxon>Ixodidae</taxon>
        <taxon>Hyalomminae</taxon>
        <taxon>Hyalomma</taxon>
    </lineage>
</organism>
<dbReference type="Proteomes" id="UP000821845">
    <property type="component" value="Chromosome 5"/>
</dbReference>
<keyword evidence="2" id="KW-1185">Reference proteome</keyword>
<sequence length="175" mass="19344">MRCVVLLQLAAAVFLLLPGQSEAAAGGRGRRVVRYRCQYLRTHNRTKIVCSPVEVYNQPKPGSTLTSVSMQPEAFNGQGAQKGRVCHKLRELAERLASFEEGAWKYCDPSSCLRESPHCTNSVLSTECSQCLGRCWIMYAFPGVRADSKAKDFPCDPLECGGAHIFCGGYKFKDD</sequence>
<reference evidence="1" key="1">
    <citation type="submission" date="2020-05" db="EMBL/GenBank/DDBJ databases">
        <title>Large-scale comparative analyses of tick genomes elucidate their genetic diversity and vector capacities.</title>
        <authorList>
            <person name="Jia N."/>
            <person name="Wang J."/>
            <person name="Shi W."/>
            <person name="Du L."/>
            <person name="Sun Y."/>
            <person name="Zhan W."/>
            <person name="Jiang J."/>
            <person name="Wang Q."/>
            <person name="Zhang B."/>
            <person name="Ji P."/>
            <person name="Sakyi L.B."/>
            <person name="Cui X."/>
            <person name="Yuan T."/>
            <person name="Jiang B."/>
            <person name="Yang W."/>
            <person name="Lam T.T.-Y."/>
            <person name="Chang Q."/>
            <person name="Ding S."/>
            <person name="Wang X."/>
            <person name="Zhu J."/>
            <person name="Ruan X."/>
            <person name="Zhao L."/>
            <person name="Wei J."/>
            <person name="Que T."/>
            <person name="Du C."/>
            <person name="Cheng J."/>
            <person name="Dai P."/>
            <person name="Han X."/>
            <person name="Huang E."/>
            <person name="Gao Y."/>
            <person name="Liu J."/>
            <person name="Shao H."/>
            <person name="Ye R."/>
            <person name="Li L."/>
            <person name="Wei W."/>
            <person name="Wang X."/>
            <person name="Wang C."/>
            <person name="Yang T."/>
            <person name="Huo Q."/>
            <person name="Li W."/>
            <person name="Guo W."/>
            <person name="Chen H."/>
            <person name="Zhou L."/>
            <person name="Ni X."/>
            <person name="Tian J."/>
            <person name="Zhou Y."/>
            <person name="Sheng Y."/>
            <person name="Liu T."/>
            <person name="Pan Y."/>
            <person name="Xia L."/>
            <person name="Li J."/>
            <person name="Zhao F."/>
            <person name="Cao W."/>
        </authorList>
    </citation>
    <scope>NUCLEOTIDE SEQUENCE</scope>
    <source>
        <strain evidence="1">Hyas-2018</strain>
    </source>
</reference>
<evidence type="ECO:0000313" key="1">
    <source>
        <dbReference type="EMBL" id="KAH6930184.1"/>
    </source>
</evidence>
<evidence type="ECO:0000313" key="2">
    <source>
        <dbReference type="Proteomes" id="UP000821845"/>
    </source>
</evidence>
<accession>A0ACB7S8T7</accession>
<proteinExistence type="predicted"/>
<comment type="caution">
    <text evidence="1">The sequence shown here is derived from an EMBL/GenBank/DDBJ whole genome shotgun (WGS) entry which is preliminary data.</text>
</comment>
<name>A0ACB7S8T7_HYAAI</name>
<protein>
    <submittedName>
        <fullName evidence="1">Uncharacterized protein</fullName>
    </submittedName>
</protein>
<dbReference type="EMBL" id="CM023485">
    <property type="protein sequence ID" value="KAH6930184.1"/>
    <property type="molecule type" value="Genomic_DNA"/>
</dbReference>